<dbReference type="OrthoDB" id="6513042at2759"/>
<proteinExistence type="predicted"/>
<accession>A0A8H4SSD7</accession>
<comment type="caution">
    <text evidence="1">The sequence shown here is derived from an EMBL/GenBank/DDBJ whole genome shotgun (WGS) entry which is preliminary data.</text>
</comment>
<dbReference type="SUPFAM" id="SSF52540">
    <property type="entry name" value="P-loop containing nucleoside triphosphate hydrolases"/>
    <property type="match status" value="1"/>
</dbReference>
<sequence length="416" mass="46181">MFESGIAEVERKVANMRVITPSVRPTNRQAWGMLLDDEGNLIKPHMVPTLTTNQLQTYLKVMFHMDVHKAVLRGTGFYEALSKKENGLSIGALPSMCYRLCGDRLLMQCIIEEARYYQQNRFREYLTGRELHIGLIIGPPGSGRTTLGAAATLAVQVQQGQILCSGPSHTSIDNFAKRLDEGARAVAARYNTVTPEGDAERCRHRLVIRMFRPGDDINAVAEIVNNPQDIDWVPRRGEFSPKIHWKLHLSLAYWSLAVLRSSVVPPLHVDSKPGLLRQWVAGKISTQQYAATPGAVSNLNKVMCETMCQADFLCVHASDAETSSINYWKNILARGLAVDEAGSMSRADFYGLWGYTLLPCFLSGDPNEQPVVLTTDERDADGNLYNRFAADGAVSPLKFLMATGVPVFRLDGPIQR</sequence>
<dbReference type="InterPro" id="IPR027417">
    <property type="entry name" value="P-loop_NTPase"/>
</dbReference>
<dbReference type="EMBL" id="JABFAI010000426">
    <property type="protein sequence ID" value="KAF4944564.1"/>
    <property type="molecule type" value="Genomic_DNA"/>
</dbReference>
<reference evidence="1" key="1">
    <citation type="journal article" date="2020" name="BMC Genomics">
        <title>Correction to: Identification and distribution of gene clusters required for synthesis of sphingolipid metabolism inhibitors in diverse species of the filamentous fungus Fusarium.</title>
        <authorList>
            <person name="Kim H.S."/>
            <person name="Lohmar J.M."/>
            <person name="Busman M."/>
            <person name="Brown D.W."/>
            <person name="Naumann T.A."/>
            <person name="Divon H.H."/>
            <person name="Lysoe E."/>
            <person name="Uhlig S."/>
            <person name="Proctor R.H."/>
        </authorList>
    </citation>
    <scope>NUCLEOTIDE SEQUENCE</scope>
    <source>
        <strain evidence="1">NRRL 45417</strain>
    </source>
</reference>
<dbReference type="Gene3D" id="3.40.50.300">
    <property type="entry name" value="P-loop containing nucleotide triphosphate hydrolases"/>
    <property type="match status" value="1"/>
</dbReference>
<name>A0A8H4SSD7_9HYPO</name>
<keyword evidence="2" id="KW-1185">Reference proteome</keyword>
<evidence type="ECO:0000313" key="2">
    <source>
        <dbReference type="Proteomes" id="UP000604273"/>
    </source>
</evidence>
<organism evidence="1 2">
    <name type="scientific">Fusarium gaditjirri</name>
    <dbReference type="NCBI Taxonomy" id="282569"/>
    <lineage>
        <taxon>Eukaryota</taxon>
        <taxon>Fungi</taxon>
        <taxon>Dikarya</taxon>
        <taxon>Ascomycota</taxon>
        <taxon>Pezizomycotina</taxon>
        <taxon>Sordariomycetes</taxon>
        <taxon>Hypocreomycetidae</taxon>
        <taxon>Hypocreales</taxon>
        <taxon>Nectriaceae</taxon>
        <taxon>Fusarium</taxon>
        <taxon>Fusarium nisikadoi species complex</taxon>
    </lineage>
</organism>
<protein>
    <submittedName>
        <fullName evidence="1">Uncharacterized protein</fullName>
    </submittedName>
</protein>
<gene>
    <name evidence="1" type="ORF">FGADI_12603</name>
</gene>
<reference evidence="1" key="2">
    <citation type="submission" date="2020-05" db="EMBL/GenBank/DDBJ databases">
        <authorList>
            <person name="Kim H.-S."/>
            <person name="Proctor R.H."/>
            <person name="Brown D.W."/>
        </authorList>
    </citation>
    <scope>NUCLEOTIDE SEQUENCE</scope>
    <source>
        <strain evidence="1">NRRL 45417</strain>
    </source>
</reference>
<evidence type="ECO:0000313" key="1">
    <source>
        <dbReference type="EMBL" id="KAF4944564.1"/>
    </source>
</evidence>
<dbReference type="AlphaFoldDB" id="A0A8H4SSD7"/>
<dbReference type="Proteomes" id="UP000604273">
    <property type="component" value="Unassembled WGS sequence"/>
</dbReference>